<reference evidence="3 4" key="1">
    <citation type="submission" date="2018-04" db="EMBL/GenBank/DDBJ databases">
        <title>Genomic Encyclopedia of Archaeal and Bacterial Type Strains, Phase II (KMG-II): from individual species to whole genera.</title>
        <authorList>
            <person name="Goeker M."/>
        </authorList>
    </citation>
    <scope>NUCLEOTIDE SEQUENCE [LARGE SCALE GENOMIC DNA]</scope>
    <source>
        <strain evidence="3 4">DSM 21823</strain>
    </source>
</reference>
<dbReference type="OrthoDB" id="1996975at2"/>
<feature type="region of interest" description="Disordered" evidence="1">
    <location>
        <begin position="297"/>
        <end position="321"/>
    </location>
</feature>
<dbReference type="AlphaFoldDB" id="A0A2T6B8S2"/>
<evidence type="ECO:0000256" key="1">
    <source>
        <dbReference type="SAM" id="MobiDB-lite"/>
    </source>
</evidence>
<organism evidence="3 4">
    <name type="scientific">Gemmobacter caeni</name>
    <dbReference type="NCBI Taxonomy" id="589035"/>
    <lineage>
        <taxon>Bacteria</taxon>
        <taxon>Pseudomonadati</taxon>
        <taxon>Pseudomonadota</taxon>
        <taxon>Alphaproteobacteria</taxon>
        <taxon>Rhodobacterales</taxon>
        <taxon>Paracoccaceae</taxon>
        <taxon>Gemmobacter</taxon>
    </lineage>
</organism>
<proteinExistence type="predicted"/>
<evidence type="ECO:0000313" key="3">
    <source>
        <dbReference type="EMBL" id="PTX52459.1"/>
    </source>
</evidence>
<dbReference type="Proteomes" id="UP000244224">
    <property type="component" value="Unassembled WGS sequence"/>
</dbReference>
<keyword evidence="2" id="KW-1133">Transmembrane helix</keyword>
<name>A0A2T6B8S2_9RHOB</name>
<comment type="caution">
    <text evidence="3">The sequence shown here is derived from an EMBL/GenBank/DDBJ whole genome shotgun (WGS) entry which is preliminary data.</text>
</comment>
<accession>A0A2T6B8S2</accession>
<evidence type="ECO:0000256" key="2">
    <source>
        <dbReference type="SAM" id="Phobius"/>
    </source>
</evidence>
<keyword evidence="2" id="KW-0812">Transmembrane</keyword>
<keyword evidence="4" id="KW-1185">Reference proteome</keyword>
<feature type="transmembrane region" description="Helical" evidence="2">
    <location>
        <begin position="145"/>
        <end position="167"/>
    </location>
</feature>
<protein>
    <submittedName>
        <fullName evidence="3">Uncharacterized protein</fullName>
    </submittedName>
</protein>
<evidence type="ECO:0000313" key="4">
    <source>
        <dbReference type="Proteomes" id="UP000244224"/>
    </source>
</evidence>
<dbReference type="RefSeq" id="WP_158640549.1">
    <property type="nucleotide sequence ID" value="NZ_QBKP01000002.1"/>
</dbReference>
<gene>
    <name evidence="3" type="ORF">C8N34_102239</name>
</gene>
<feature type="region of interest" description="Disordered" evidence="1">
    <location>
        <begin position="96"/>
        <end position="137"/>
    </location>
</feature>
<sequence length="374" mass="41674">MSGLREGRWVCTYCGAECRGRDESCAGLDGGSGCGAARQPGVRFYLPGRNPYLTDPGLIADARSGADWHCDHCGGANKGAVGAHPVRACAHCGNPRDLSDQETPTRDFAPGSAPSSAEALRPARPDRRASPGSERTSALRPRRRIALICAALLAGLFLAWSVLFAAYPAPMAVTGLSWERTLTVEAYRTVQEEGWDAPSDARVHDRDRRVRSWREVLDRMETRTRQVSDRVQVGSESYGCGIRDLGNGYFQDITCTRPVYQTRMRTETYQEPIYRREPVYDTWLSWEVDRWVPARTERSAGTTPDRAWPEPDLAENERAGARTERLAVDLGSGEDRLQDRVVPDPVWTAAVRDRELIVTRDWWGRVRDVTVVGP</sequence>
<dbReference type="EMBL" id="QBKP01000002">
    <property type="protein sequence ID" value="PTX52459.1"/>
    <property type="molecule type" value="Genomic_DNA"/>
</dbReference>
<keyword evidence="2" id="KW-0472">Membrane</keyword>